<reference evidence="1 2" key="1">
    <citation type="journal article" date="2023" name="Plants (Basel)">
        <title>Bridging the Gap: Combining Genomics and Transcriptomics Approaches to Understand Stylosanthes scabra, an Orphan Legume from the Brazilian Caatinga.</title>
        <authorList>
            <person name="Ferreira-Neto J.R.C."/>
            <person name="da Silva M.D."/>
            <person name="Binneck E."/>
            <person name="de Melo N.F."/>
            <person name="da Silva R.H."/>
            <person name="de Melo A.L.T.M."/>
            <person name="Pandolfi V."/>
            <person name="Bustamante F.O."/>
            <person name="Brasileiro-Vidal A.C."/>
            <person name="Benko-Iseppon A.M."/>
        </authorList>
    </citation>
    <scope>NUCLEOTIDE SEQUENCE [LARGE SCALE GENOMIC DNA]</scope>
    <source>
        <tissue evidence="1">Leaves</tissue>
    </source>
</reference>
<protein>
    <submittedName>
        <fullName evidence="1">Uncharacterized protein</fullName>
    </submittedName>
</protein>
<gene>
    <name evidence="1" type="ORF">PIB30_017601</name>
</gene>
<dbReference type="EMBL" id="JASCZI010120880">
    <property type="protein sequence ID" value="MED6156786.1"/>
    <property type="molecule type" value="Genomic_DNA"/>
</dbReference>
<sequence>MSKSRDFGEEDYQAVDSHRKRIPQCGAKMVTAKPSIKLKILSSTWPSIMVRRLKSILKIVIDVLTVDINKHISDDLDVAINGGDSRTLPTAKSSLSIGKSKRLDVRLPSASPKSLRPRMKSGVICLGRDLCRIIECDPHREACLEVGNSSGLGGYWQRDD</sequence>
<proteinExistence type="predicted"/>
<accession>A0ABU6U6M3</accession>
<evidence type="ECO:0000313" key="2">
    <source>
        <dbReference type="Proteomes" id="UP001341840"/>
    </source>
</evidence>
<organism evidence="1 2">
    <name type="scientific">Stylosanthes scabra</name>
    <dbReference type="NCBI Taxonomy" id="79078"/>
    <lineage>
        <taxon>Eukaryota</taxon>
        <taxon>Viridiplantae</taxon>
        <taxon>Streptophyta</taxon>
        <taxon>Embryophyta</taxon>
        <taxon>Tracheophyta</taxon>
        <taxon>Spermatophyta</taxon>
        <taxon>Magnoliopsida</taxon>
        <taxon>eudicotyledons</taxon>
        <taxon>Gunneridae</taxon>
        <taxon>Pentapetalae</taxon>
        <taxon>rosids</taxon>
        <taxon>fabids</taxon>
        <taxon>Fabales</taxon>
        <taxon>Fabaceae</taxon>
        <taxon>Papilionoideae</taxon>
        <taxon>50 kb inversion clade</taxon>
        <taxon>dalbergioids sensu lato</taxon>
        <taxon>Dalbergieae</taxon>
        <taxon>Pterocarpus clade</taxon>
        <taxon>Stylosanthes</taxon>
    </lineage>
</organism>
<comment type="caution">
    <text evidence="1">The sequence shown here is derived from an EMBL/GenBank/DDBJ whole genome shotgun (WGS) entry which is preliminary data.</text>
</comment>
<dbReference type="Proteomes" id="UP001341840">
    <property type="component" value="Unassembled WGS sequence"/>
</dbReference>
<keyword evidence="2" id="KW-1185">Reference proteome</keyword>
<evidence type="ECO:0000313" key="1">
    <source>
        <dbReference type="EMBL" id="MED6156786.1"/>
    </source>
</evidence>
<name>A0ABU6U6M3_9FABA</name>